<keyword evidence="2" id="KW-0808">Transferase</keyword>
<sequence length="511" mass="59568">MITKDSLVWAIEFIQKHSDGDLFPRILEFDAVKDKADLLADKLSTADLSQLEVGAHRRFIVPKDEVSYRQATQLDPQDSIVLSSIIYQYGALIEQRRLSSNIVFSYRFNPDMQHGFYQDRDMWNKFWRTANKKSSPRKTILYCDIADYYNQIYHHTVENQLIESGLPNQETKWIIKLLESTTAGVSRGIPVGPHPVHLIAEAAMIPIDNSLCAQGMDFIRYVDDIIVFCENELEAKITLSKVAATLDKQQRLMLQRHKTKLYKAGEFKSLCADMIEDRPISKQEDSVLKLINKYSHGDPYRLVFYGDISDEDWSSITDDIVRNIISEYLSSPTIEFDRLRWFYRRLTQIGHPGGIDVTLENIDKLTPCFANVCMYLGSVQKIPNEKWKEIGEHILRLLSTDIVQSSEYFRLLLLSLFTKNPYINHFASLIHAYPRSESFVRREIILAAKQNQATDWLREQKENYINMESWQQMAYIYSVSNLPDEERKYFINRCGFSRPFMDVLSKWAKEQ</sequence>
<dbReference type="RefSeq" id="WP_342757541.1">
    <property type="nucleotide sequence ID" value="NZ_CP146256.1"/>
</dbReference>
<organism evidence="2 3">
    <name type="scientific">Kineothrix sedimenti</name>
    <dbReference type="NCBI Taxonomy" id="3123317"/>
    <lineage>
        <taxon>Bacteria</taxon>
        <taxon>Bacillati</taxon>
        <taxon>Bacillota</taxon>
        <taxon>Clostridia</taxon>
        <taxon>Lachnospirales</taxon>
        <taxon>Lachnospiraceae</taxon>
        <taxon>Kineothrix</taxon>
    </lineage>
</organism>
<keyword evidence="2" id="KW-0695">RNA-directed DNA polymerase</keyword>
<dbReference type="PANTHER" id="PTHR34047">
    <property type="entry name" value="NUCLEAR INTRON MATURASE 1, MITOCHONDRIAL-RELATED"/>
    <property type="match status" value="1"/>
</dbReference>
<dbReference type="PROSITE" id="PS50878">
    <property type="entry name" value="RT_POL"/>
    <property type="match status" value="1"/>
</dbReference>
<evidence type="ECO:0000313" key="3">
    <source>
        <dbReference type="Proteomes" id="UP001451571"/>
    </source>
</evidence>
<dbReference type="PANTHER" id="PTHR34047:SF8">
    <property type="entry name" value="PROTEIN YKFC"/>
    <property type="match status" value="1"/>
</dbReference>
<dbReference type="CDD" id="cd01646">
    <property type="entry name" value="RT_Bac_retron_I"/>
    <property type="match status" value="1"/>
</dbReference>
<dbReference type="GO" id="GO:0003964">
    <property type="term" value="F:RNA-directed DNA polymerase activity"/>
    <property type="evidence" value="ECO:0007669"/>
    <property type="project" value="UniProtKB-KW"/>
</dbReference>
<name>A0ABZ3EUP0_9FIRM</name>
<dbReference type="InterPro" id="IPR051083">
    <property type="entry name" value="GrpII_Intron_Splice-Mob/Def"/>
</dbReference>
<dbReference type="InterPro" id="IPR000477">
    <property type="entry name" value="RT_dom"/>
</dbReference>
<dbReference type="Pfam" id="PF00078">
    <property type="entry name" value="RVT_1"/>
    <property type="match status" value="1"/>
</dbReference>
<protein>
    <submittedName>
        <fullName evidence="2">Reverse transcriptase domain-containing protein</fullName>
    </submittedName>
</protein>
<reference evidence="2 3" key="1">
    <citation type="submission" date="2024-02" db="EMBL/GenBank/DDBJ databases">
        <title>Bacterial strain from lacustrine sediment.</title>
        <authorList>
            <person name="Petit C."/>
            <person name="Fadhlaoui K."/>
        </authorList>
    </citation>
    <scope>NUCLEOTIDE SEQUENCE [LARGE SCALE GENOMIC DNA]</scope>
    <source>
        <strain evidence="2 3">IPX-CK</strain>
    </source>
</reference>
<evidence type="ECO:0000259" key="1">
    <source>
        <dbReference type="PROSITE" id="PS50878"/>
    </source>
</evidence>
<gene>
    <name evidence="2" type="ORF">V6984_20970</name>
</gene>
<evidence type="ECO:0000313" key="2">
    <source>
        <dbReference type="EMBL" id="XAH73943.1"/>
    </source>
</evidence>
<keyword evidence="2" id="KW-0548">Nucleotidyltransferase</keyword>
<accession>A0ABZ3EUP0</accession>
<proteinExistence type="predicted"/>
<feature type="domain" description="Reverse transcriptase" evidence="1">
    <location>
        <begin position="42"/>
        <end position="272"/>
    </location>
</feature>
<dbReference type="EMBL" id="CP146256">
    <property type="protein sequence ID" value="XAH73943.1"/>
    <property type="molecule type" value="Genomic_DNA"/>
</dbReference>
<keyword evidence="3" id="KW-1185">Reference proteome</keyword>
<dbReference type="Proteomes" id="UP001451571">
    <property type="component" value="Chromosome"/>
</dbReference>